<evidence type="ECO:0000313" key="4">
    <source>
        <dbReference type="Proteomes" id="UP000198515"/>
    </source>
</evidence>
<dbReference type="Gene3D" id="3.10.50.10">
    <property type="match status" value="1"/>
</dbReference>
<dbReference type="GO" id="GO:0008061">
    <property type="term" value="F:chitin binding"/>
    <property type="evidence" value="ECO:0007669"/>
    <property type="project" value="InterPro"/>
</dbReference>
<dbReference type="PANTHER" id="PTHR46066:SF2">
    <property type="entry name" value="CHITINASE DOMAIN-CONTAINING PROTEIN 1"/>
    <property type="match status" value="1"/>
</dbReference>
<protein>
    <submittedName>
        <fullName evidence="3">Glycosyl hydrolases family 18</fullName>
    </submittedName>
</protein>
<dbReference type="PANTHER" id="PTHR46066">
    <property type="entry name" value="CHITINASE DOMAIN-CONTAINING PROTEIN 1 FAMILY MEMBER"/>
    <property type="match status" value="1"/>
</dbReference>
<dbReference type="PROSITE" id="PS51910">
    <property type="entry name" value="GH18_2"/>
    <property type="match status" value="1"/>
</dbReference>
<dbReference type="GO" id="GO:0016787">
    <property type="term" value="F:hydrolase activity"/>
    <property type="evidence" value="ECO:0007669"/>
    <property type="project" value="UniProtKB-KW"/>
</dbReference>
<dbReference type="InterPro" id="IPR017853">
    <property type="entry name" value="GH"/>
</dbReference>
<dbReference type="Gene3D" id="3.20.20.80">
    <property type="entry name" value="Glycosidases"/>
    <property type="match status" value="1"/>
</dbReference>
<sequence length="346" mass="39289">MINDKDTISELSNSIWLPNWRMQKSLDSTLKALQQQCVKNASPFWYEINDAGILIAKPGSDSMKIPDKATRDLLKKNGASVTPTITTTLMPEDFIRLFSDRSEQQRLAERVRQEVMANGYDGIDLDLEYIALTTDVPTAKRVRGVYTELCQRISSELSLVNKLLSITVMARWSDDFDVWRGKLIPAVYDYKALSETASVLRVMAYDQHAPNTPPGPMAGFQWVKNICDWTRRNVCAANRVEIGIPLYGRDWGGEKVKSVLYENVIRLRNKYPQSEVIYSDTEKEETFTYVSAEGDKHTVWYSNNQSVIDRLALIRTYGFRGAAFWAASYESPVLWDVIHATSSADA</sequence>
<dbReference type="InterPro" id="IPR029070">
    <property type="entry name" value="Chitinase_insertion_sf"/>
</dbReference>
<name>A0A1C4FSG4_9ENTR</name>
<dbReference type="Proteomes" id="UP000198515">
    <property type="component" value="Unassembled WGS sequence"/>
</dbReference>
<dbReference type="RefSeq" id="WP_167353593.1">
    <property type="nucleotide sequence ID" value="NZ_FMBC01000041.1"/>
</dbReference>
<keyword evidence="4" id="KW-1185">Reference proteome</keyword>
<evidence type="ECO:0000259" key="2">
    <source>
        <dbReference type="PROSITE" id="PS51910"/>
    </source>
</evidence>
<dbReference type="AlphaFoldDB" id="A0A1C4FSG4"/>
<evidence type="ECO:0000256" key="1">
    <source>
        <dbReference type="ARBA" id="ARBA00023326"/>
    </source>
</evidence>
<feature type="domain" description="GH18" evidence="2">
    <location>
        <begin position="11"/>
        <end position="346"/>
    </location>
</feature>
<dbReference type="GO" id="GO:0000272">
    <property type="term" value="P:polysaccharide catabolic process"/>
    <property type="evidence" value="ECO:0007669"/>
    <property type="project" value="UniProtKB-KW"/>
</dbReference>
<dbReference type="EMBL" id="FMBC01000041">
    <property type="protein sequence ID" value="SCC58545.1"/>
    <property type="molecule type" value="Genomic_DNA"/>
</dbReference>
<gene>
    <name evidence="3" type="ORF">GA0061070_104133</name>
</gene>
<proteinExistence type="predicted"/>
<keyword evidence="3" id="KW-0378">Hydrolase</keyword>
<accession>A0A1C4FSG4</accession>
<dbReference type="SMART" id="SM00636">
    <property type="entry name" value="Glyco_18"/>
    <property type="match status" value="1"/>
</dbReference>
<organism evidence="3 4">
    <name type="scientific">Kosakonia oryziphila</name>
    <dbReference type="NCBI Taxonomy" id="1005667"/>
    <lineage>
        <taxon>Bacteria</taxon>
        <taxon>Pseudomonadati</taxon>
        <taxon>Pseudomonadota</taxon>
        <taxon>Gammaproteobacteria</taxon>
        <taxon>Enterobacterales</taxon>
        <taxon>Enterobacteriaceae</taxon>
        <taxon>Kosakonia</taxon>
    </lineage>
</organism>
<dbReference type="InterPro" id="IPR011583">
    <property type="entry name" value="Chitinase_II/V-like_cat"/>
</dbReference>
<dbReference type="InterPro" id="IPR001223">
    <property type="entry name" value="Glyco_hydro18_cat"/>
</dbReference>
<dbReference type="Pfam" id="PF00704">
    <property type="entry name" value="Glyco_hydro_18"/>
    <property type="match status" value="1"/>
</dbReference>
<dbReference type="SUPFAM" id="SSF51445">
    <property type="entry name" value="(Trans)glycosidases"/>
    <property type="match status" value="1"/>
</dbReference>
<keyword evidence="1" id="KW-0624">Polysaccharide degradation</keyword>
<evidence type="ECO:0000313" key="3">
    <source>
        <dbReference type="EMBL" id="SCC58545.1"/>
    </source>
</evidence>
<keyword evidence="1" id="KW-0119">Carbohydrate metabolism</keyword>
<reference evidence="4" key="1">
    <citation type="submission" date="2016-08" db="EMBL/GenBank/DDBJ databases">
        <authorList>
            <person name="Varghese N."/>
            <person name="Submissions Spin"/>
        </authorList>
    </citation>
    <scope>NUCLEOTIDE SEQUENCE [LARGE SCALE GENOMIC DNA]</scope>
    <source>
        <strain evidence="4">REICA_142</strain>
    </source>
</reference>